<comment type="function">
    <text evidence="4">Responsible for synthesis of pseudouridine from uracil-13 in transfer RNAs.</text>
</comment>
<dbReference type="InterPro" id="IPR042214">
    <property type="entry name" value="TruD_catalytic"/>
</dbReference>
<dbReference type="EC" id="5.4.99.27" evidence="4"/>
<evidence type="ECO:0000256" key="3">
    <source>
        <dbReference type="ARBA" id="ARBA00023235"/>
    </source>
</evidence>
<evidence type="ECO:0000313" key="6">
    <source>
        <dbReference type="EMBL" id="MEZ0475005.1"/>
    </source>
</evidence>
<evidence type="ECO:0000313" key="7">
    <source>
        <dbReference type="Proteomes" id="UP001566331"/>
    </source>
</evidence>
<dbReference type="PROSITE" id="PS01268">
    <property type="entry name" value="UPF0024"/>
    <property type="match status" value="1"/>
</dbReference>
<comment type="caution">
    <text evidence="6">The sequence shown here is derived from an EMBL/GenBank/DDBJ whole genome shotgun (WGS) entry which is preliminary data.</text>
</comment>
<keyword evidence="2 4" id="KW-0819">tRNA processing</keyword>
<evidence type="ECO:0000256" key="1">
    <source>
        <dbReference type="ARBA" id="ARBA00007953"/>
    </source>
</evidence>
<proteinExistence type="inferred from homology"/>
<dbReference type="PANTHER" id="PTHR47811">
    <property type="entry name" value="TRNA PSEUDOURIDINE SYNTHASE D"/>
    <property type="match status" value="1"/>
</dbReference>
<reference evidence="6 7" key="1">
    <citation type="submission" date="2024-07" db="EMBL/GenBank/DDBJ databases">
        <title>Luteimonas salilacus sp. nov., isolated from the shore soil of Salt Lake in Tibet of China.</title>
        <authorList>
            <person name="Zhang X."/>
            <person name="Li A."/>
        </authorList>
    </citation>
    <scope>NUCLEOTIDE SEQUENCE [LARGE SCALE GENOMIC DNA]</scope>
    <source>
        <strain evidence="6 7">B3-2-R+30</strain>
    </source>
</reference>
<dbReference type="Gene3D" id="3.30.2340.10">
    <property type="entry name" value="TruD, insertion domain"/>
    <property type="match status" value="1"/>
</dbReference>
<gene>
    <name evidence="4 6" type="primary">truD</name>
    <name evidence="6" type="ORF">AB6713_10315</name>
</gene>
<dbReference type="InterPro" id="IPR020103">
    <property type="entry name" value="PsdUridine_synth_cat_dom_sf"/>
</dbReference>
<dbReference type="Proteomes" id="UP001566331">
    <property type="component" value="Unassembled WGS sequence"/>
</dbReference>
<dbReference type="CDD" id="cd02575">
    <property type="entry name" value="PseudoU_synth_EcTruD"/>
    <property type="match status" value="1"/>
</dbReference>
<dbReference type="PROSITE" id="PS50984">
    <property type="entry name" value="TRUD"/>
    <property type="match status" value="1"/>
</dbReference>
<dbReference type="InterPro" id="IPR050170">
    <property type="entry name" value="TruD_pseudoU_synthase"/>
</dbReference>
<evidence type="ECO:0000259" key="5">
    <source>
        <dbReference type="PROSITE" id="PS50984"/>
    </source>
</evidence>
<keyword evidence="3 4" id="KW-0413">Isomerase</keyword>
<dbReference type="Gene3D" id="3.30.2350.20">
    <property type="entry name" value="TruD, catalytic domain"/>
    <property type="match status" value="1"/>
</dbReference>
<protein>
    <recommendedName>
        <fullName evidence="4">tRNA pseudouridine synthase D</fullName>
        <ecNumber evidence="4">5.4.99.27</ecNumber>
    </recommendedName>
    <alternativeName>
        <fullName evidence="4">tRNA pseudouridine(13) synthase</fullName>
    </alternativeName>
    <alternativeName>
        <fullName evidence="4">tRNA pseudouridylate synthase D</fullName>
    </alternativeName>
    <alternativeName>
        <fullName evidence="4">tRNA-uridine isomerase D</fullName>
    </alternativeName>
</protein>
<comment type="catalytic activity">
    <reaction evidence="4">
        <text>uridine(13) in tRNA = pseudouridine(13) in tRNA</text>
        <dbReference type="Rhea" id="RHEA:42540"/>
        <dbReference type="Rhea" id="RHEA-COMP:10105"/>
        <dbReference type="Rhea" id="RHEA-COMP:10106"/>
        <dbReference type="ChEBI" id="CHEBI:65314"/>
        <dbReference type="ChEBI" id="CHEBI:65315"/>
        <dbReference type="EC" id="5.4.99.27"/>
    </reaction>
</comment>
<keyword evidence="7" id="KW-1185">Reference proteome</keyword>
<evidence type="ECO:0000256" key="4">
    <source>
        <dbReference type="HAMAP-Rule" id="MF_01082"/>
    </source>
</evidence>
<dbReference type="PANTHER" id="PTHR47811:SF1">
    <property type="entry name" value="TRNA PSEUDOURIDINE SYNTHASE D"/>
    <property type="match status" value="1"/>
</dbReference>
<comment type="similarity">
    <text evidence="1 4">Belongs to the pseudouridine synthase TruD family.</text>
</comment>
<sequence length="360" mass="38356">MNATASPASGAALPGAWGDPVLAAAIRAAPEDFQVEELDGFEASGSGEHLLLTVEKRGMNTAFAAERIAGWAGVPVSAIGYAGLKDRHALTRQRFSVHLPGRDAPDPRTLDGEGAGQGQTLRVLAHARHAKKLPRGALAGNRFVLTLRDVRGDRRAVETRLATIADSGVPNYFGEQRFGRDGGNLAAALAMFAGRRMRREQRTHLLSAARSELFNRVLAARVRDGSWNRGLEGEVWILDGSRSVFGPEPWSEALAQRLQAFDIHPSAPLWGAGAPRSTAAALALETAAMEGEDAAALRQGLEAAGLRQERRAARLRPAAMAWEWLGDDAIRLGFELPAGAYATTVLSELGPMRNAAQLAG</sequence>
<organism evidence="6 7">
    <name type="scientific">Luteimonas salinilitoris</name>
    <dbReference type="NCBI Taxonomy" id="3237697"/>
    <lineage>
        <taxon>Bacteria</taxon>
        <taxon>Pseudomonadati</taxon>
        <taxon>Pseudomonadota</taxon>
        <taxon>Gammaproteobacteria</taxon>
        <taxon>Lysobacterales</taxon>
        <taxon>Lysobacteraceae</taxon>
        <taxon>Luteimonas</taxon>
    </lineage>
</organism>
<dbReference type="InterPro" id="IPR011760">
    <property type="entry name" value="PsdUridine_synth_TruD_insert"/>
</dbReference>
<accession>A0ABV4HQJ6</accession>
<dbReference type="EMBL" id="JBFWIC010000012">
    <property type="protein sequence ID" value="MEZ0475005.1"/>
    <property type="molecule type" value="Genomic_DNA"/>
</dbReference>
<dbReference type="HAMAP" id="MF_01082">
    <property type="entry name" value="TruD"/>
    <property type="match status" value="1"/>
</dbReference>
<dbReference type="InterPro" id="IPR020119">
    <property type="entry name" value="PsdUridine_synth_TruD_CS"/>
</dbReference>
<feature type="active site" description="Nucleophile" evidence="4">
    <location>
        <position position="86"/>
    </location>
</feature>
<dbReference type="NCBIfam" id="NF002153">
    <property type="entry name" value="PRK00984.1-2"/>
    <property type="match status" value="1"/>
</dbReference>
<dbReference type="Pfam" id="PF01142">
    <property type="entry name" value="TruD"/>
    <property type="match status" value="2"/>
</dbReference>
<dbReference type="GO" id="GO:0160150">
    <property type="term" value="F:tRNA pseudouridine(13) synthase activity"/>
    <property type="evidence" value="ECO:0007669"/>
    <property type="project" value="UniProtKB-EC"/>
</dbReference>
<name>A0ABV4HQJ6_9GAMM</name>
<dbReference type="SUPFAM" id="SSF55120">
    <property type="entry name" value="Pseudouridine synthase"/>
    <property type="match status" value="1"/>
</dbReference>
<feature type="domain" description="TRUD" evidence="5">
    <location>
        <begin position="168"/>
        <end position="321"/>
    </location>
</feature>
<dbReference type="InterPro" id="IPR001656">
    <property type="entry name" value="PsdUridine_synth_TruD"/>
</dbReference>
<evidence type="ECO:0000256" key="2">
    <source>
        <dbReference type="ARBA" id="ARBA00022694"/>
    </source>
</evidence>
<dbReference type="InterPro" id="IPR043165">
    <property type="entry name" value="TruD_insert_sf"/>
</dbReference>